<evidence type="ECO:0008006" key="3">
    <source>
        <dbReference type="Google" id="ProtNLM"/>
    </source>
</evidence>
<keyword evidence="2" id="KW-1185">Reference proteome</keyword>
<dbReference type="InterPro" id="IPR024747">
    <property type="entry name" value="Pyridox_Oxase-rel"/>
</dbReference>
<comment type="caution">
    <text evidence="1">The sequence shown here is derived from an EMBL/GenBank/DDBJ whole genome shotgun (WGS) entry which is preliminary data.</text>
</comment>
<dbReference type="InterPro" id="IPR012349">
    <property type="entry name" value="Split_barrel_FMN-bd"/>
</dbReference>
<evidence type="ECO:0000313" key="1">
    <source>
        <dbReference type="EMBL" id="KAF3769326.1"/>
    </source>
</evidence>
<evidence type="ECO:0000313" key="2">
    <source>
        <dbReference type="Proteomes" id="UP000803844"/>
    </source>
</evidence>
<dbReference type="OrthoDB" id="444432at2759"/>
<sequence length="281" mass="30449">MASEDQHQVSLKTAQSAINRHKERGHYDVETVHSIFNSTAVAHVSFVPDPSNPLPVVLPMIARIGTFPGGDGEAAAYIHGYVSSRMFRPQTGRSEPATREEDAGFPVCIAATKIDNLVLALTPFNHSYDYRSAVVHGTATLLDPGTRDNPLNRDELLWAMKLITDVVCPGRYDNTRVPPDEAEIASTRILKVRINSASAKIRDSGVKEDAKDLKNEAAVNKVWTGVIPYVETLGVPTPAETNKVAAVPAYILDHVKEHNEKAQAGRSGGLVSKVMSSLFGS</sequence>
<accession>A0A9P5CTE6</accession>
<dbReference type="SUPFAM" id="SSF50475">
    <property type="entry name" value="FMN-binding split barrel"/>
    <property type="match status" value="1"/>
</dbReference>
<name>A0A9P5CTE6_CRYP1</name>
<organism evidence="1 2">
    <name type="scientific">Cryphonectria parasitica (strain ATCC 38755 / EP155)</name>
    <dbReference type="NCBI Taxonomy" id="660469"/>
    <lineage>
        <taxon>Eukaryota</taxon>
        <taxon>Fungi</taxon>
        <taxon>Dikarya</taxon>
        <taxon>Ascomycota</taxon>
        <taxon>Pezizomycotina</taxon>
        <taxon>Sordariomycetes</taxon>
        <taxon>Sordariomycetidae</taxon>
        <taxon>Diaporthales</taxon>
        <taxon>Cryphonectriaceae</taxon>
        <taxon>Cryphonectria-Endothia species complex</taxon>
        <taxon>Cryphonectria</taxon>
    </lineage>
</organism>
<dbReference type="GeneID" id="63835867"/>
<dbReference type="Proteomes" id="UP000803844">
    <property type="component" value="Unassembled WGS sequence"/>
</dbReference>
<dbReference type="PANTHER" id="PTHR34071">
    <property type="entry name" value="5-NITROIMIDAZOLE ANTIBIOTICS RESISTANCE PROTEIN, NIMA-FAMILY-RELATED PROTEIN-RELATED"/>
    <property type="match status" value="1"/>
</dbReference>
<dbReference type="AlphaFoldDB" id="A0A9P5CTE6"/>
<dbReference type="Gene3D" id="2.30.110.10">
    <property type="entry name" value="Electron Transport, Fmn-binding Protein, Chain A"/>
    <property type="match status" value="1"/>
</dbReference>
<gene>
    <name evidence="1" type="ORF">M406DRAFT_287461</name>
</gene>
<dbReference type="Pfam" id="PF12900">
    <property type="entry name" value="Pyridox_ox_2"/>
    <property type="match status" value="1"/>
</dbReference>
<proteinExistence type="predicted"/>
<reference evidence="1" key="1">
    <citation type="journal article" date="2020" name="Phytopathology">
        <title>Genome sequence of the chestnut blight fungus Cryphonectria parasitica EP155: A fundamental resource for an archetypical invasive plant pathogen.</title>
        <authorList>
            <person name="Crouch J.A."/>
            <person name="Dawe A."/>
            <person name="Aerts A."/>
            <person name="Barry K."/>
            <person name="Churchill A.C.L."/>
            <person name="Grimwood J."/>
            <person name="Hillman B."/>
            <person name="Milgroom M.G."/>
            <person name="Pangilinan J."/>
            <person name="Smith M."/>
            <person name="Salamov A."/>
            <person name="Schmutz J."/>
            <person name="Yadav J."/>
            <person name="Grigoriev I.V."/>
            <person name="Nuss D."/>
        </authorList>
    </citation>
    <scope>NUCLEOTIDE SEQUENCE</scope>
    <source>
        <strain evidence="1">EP155</strain>
    </source>
</reference>
<dbReference type="EMBL" id="MU032345">
    <property type="protein sequence ID" value="KAF3769326.1"/>
    <property type="molecule type" value="Genomic_DNA"/>
</dbReference>
<dbReference type="PANTHER" id="PTHR34071:SF2">
    <property type="entry name" value="FLAVIN-NUCLEOTIDE-BINDING PROTEIN"/>
    <property type="match status" value="1"/>
</dbReference>
<dbReference type="RefSeq" id="XP_040780287.1">
    <property type="nucleotide sequence ID" value="XM_040918738.1"/>
</dbReference>
<protein>
    <recommendedName>
        <fullName evidence="3">Flavin-nucleotide-binding protein</fullName>
    </recommendedName>
</protein>